<dbReference type="SUPFAM" id="SSF53098">
    <property type="entry name" value="Ribonuclease H-like"/>
    <property type="match status" value="1"/>
</dbReference>
<dbReference type="InterPro" id="IPR036397">
    <property type="entry name" value="RNaseH_sf"/>
</dbReference>
<accession>A0A9Q1C261</accession>
<keyword evidence="2" id="KW-1185">Reference proteome</keyword>
<gene>
    <name evidence="1" type="ORF">HOLleu_20671</name>
</gene>
<reference evidence="1" key="1">
    <citation type="submission" date="2021-10" db="EMBL/GenBank/DDBJ databases">
        <title>Tropical sea cucumber genome reveals ecological adaptation and Cuvierian tubules defense mechanism.</title>
        <authorList>
            <person name="Chen T."/>
        </authorList>
    </citation>
    <scope>NUCLEOTIDE SEQUENCE</scope>
    <source>
        <strain evidence="1">Nanhai2018</strain>
        <tissue evidence="1">Muscle</tissue>
    </source>
</reference>
<dbReference type="GO" id="GO:0003676">
    <property type="term" value="F:nucleic acid binding"/>
    <property type="evidence" value="ECO:0007669"/>
    <property type="project" value="InterPro"/>
</dbReference>
<name>A0A9Q1C261_HOLLE</name>
<proteinExistence type="predicted"/>
<dbReference type="EMBL" id="JAIZAY010000009">
    <property type="protein sequence ID" value="KAJ8036636.1"/>
    <property type="molecule type" value="Genomic_DNA"/>
</dbReference>
<comment type="caution">
    <text evidence="1">The sequence shown here is derived from an EMBL/GenBank/DDBJ whole genome shotgun (WGS) entry which is preliminary data.</text>
</comment>
<dbReference type="AlphaFoldDB" id="A0A9Q1C261"/>
<dbReference type="Gene3D" id="3.30.420.10">
    <property type="entry name" value="Ribonuclease H-like superfamily/Ribonuclease H"/>
    <property type="match status" value="1"/>
</dbReference>
<dbReference type="Proteomes" id="UP001152320">
    <property type="component" value="Chromosome 9"/>
</dbReference>
<evidence type="ECO:0000313" key="2">
    <source>
        <dbReference type="Proteomes" id="UP001152320"/>
    </source>
</evidence>
<protein>
    <recommendedName>
        <fullName evidence="3">Integrase catalytic domain-containing protein</fullName>
    </recommendedName>
</protein>
<dbReference type="OrthoDB" id="441971at2759"/>
<organism evidence="1 2">
    <name type="scientific">Holothuria leucospilota</name>
    <name type="common">Black long sea cucumber</name>
    <name type="synonym">Mertensiothuria leucospilota</name>
    <dbReference type="NCBI Taxonomy" id="206669"/>
    <lineage>
        <taxon>Eukaryota</taxon>
        <taxon>Metazoa</taxon>
        <taxon>Echinodermata</taxon>
        <taxon>Eleutherozoa</taxon>
        <taxon>Echinozoa</taxon>
        <taxon>Holothuroidea</taxon>
        <taxon>Aspidochirotacea</taxon>
        <taxon>Aspidochirotida</taxon>
        <taxon>Holothuriidae</taxon>
        <taxon>Holothuria</taxon>
    </lineage>
</organism>
<dbReference type="InterPro" id="IPR012337">
    <property type="entry name" value="RNaseH-like_sf"/>
</dbReference>
<sequence length="186" mass="21739">MQTVFKKMLYELSMSLVEQIKSSAYHPESQEALERFHQTLKNMIKTYCHDNERDWDEGIPFLMFAAREFKSGDRALVFVSVFGQPFQSRFHYPYPIERKVSDTDYVILTSGKGKSERVCHIDIIKKYYERREDDTPKKEIVDLHGVNINAYVIASDPMCVVYADNELSNDEVKANHIPDMCIKLKN</sequence>
<evidence type="ECO:0008006" key="3">
    <source>
        <dbReference type="Google" id="ProtNLM"/>
    </source>
</evidence>
<evidence type="ECO:0000313" key="1">
    <source>
        <dbReference type="EMBL" id="KAJ8036636.1"/>
    </source>
</evidence>